<evidence type="ECO:0000313" key="2">
    <source>
        <dbReference type="Proteomes" id="UP000032309"/>
    </source>
</evidence>
<reference evidence="2" key="1">
    <citation type="journal article" date="2015" name="Genome Announc.">
        <title>Draft Genome Sequence of an Anaerobic Ammonium-Oxidizing Bacterium, "Candidatus Brocadia sinica".</title>
        <authorList>
            <person name="Oshiki M."/>
            <person name="Shinyako-Hata K."/>
            <person name="Satoh H."/>
            <person name="Okabe S."/>
        </authorList>
    </citation>
    <scope>NUCLEOTIDE SEQUENCE [LARGE SCALE GENOMIC DNA]</scope>
    <source>
        <strain evidence="2">JPN1</strain>
    </source>
</reference>
<name>A0ABQ0K0I5_9BACT</name>
<accession>A0ABQ0K0I5</accession>
<gene>
    <name evidence="1" type="ORF">BROSI_A2763</name>
</gene>
<sequence>MKYRNDARHIAIGVYYECDFIVSWNYRHMVNITVKRLINSTNLRMGYKYIDIVSPEVIGYGEVGT</sequence>
<protein>
    <submittedName>
        <fullName evidence="1">PilT protein domain protein</fullName>
    </submittedName>
</protein>
<evidence type="ECO:0000313" key="1">
    <source>
        <dbReference type="EMBL" id="GAN34227.1"/>
    </source>
</evidence>
<dbReference type="Proteomes" id="UP000032309">
    <property type="component" value="Unassembled WGS sequence"/>
</dbReference>
<dbReference type="EMBL" id="BAFN01000001">
    <property type="protein sequence ID" value="GAN34227.1"/>
    <property type="molecule type" value="Genomic_DNA"/>
</dbReference>
<proteinExistence type="predicted"/>
<organism evidence="1 2">
    <name type="scientific">Candidatus Brocadia sinica JPN1</name>
    <dbReference type="NCBI Taxonomy" id="1197129"/>
    <lineage>
        <taxon>Bacteria</taxon>
        <taxon>Pseudomonadati</taxon>
        <taxon>Planctomycetota</taxon>
        <taxon>Candidatus Brocadiia</taxon>
        <taxon>Candidatus Brocadiales</taxon>
        <taxon>Candidatus Brocadiaceae</taxon>
        <taxon>Candidatus Brocadia</taxon>
    </lineage>
</organism>
<comment type="caution">
    <text evidence="1">The sequence shown here is derived from an EMBL/GenBank/DDBJ whole genome shotgun (WGS) entry which is preliminary data.</text>
</comment>
<keyword evidence="2" id="KW-1185">Reference proteome</keyword>